<evidence type="ECO:0000256" key="1">
    <source>
        <dbReference type="ARBA" id="ARBA00023002"/>
    </source>
</evidence>
<evidence type="ECO:0000313" key="3">
    <source>
        <dbReference type="EMBL" id="GCD39702.1"/>
    </source>
</evidence>
<dbReference type="InterPro" id="IPR036812">
    <property type="entry name" value="NAD(P)_OxRdtase_dom_sf"/>
</dbReference>
<accession>A0A7U9L275</accession>
<evidence type="ECO:0000259" key="2">
    <source>
        <dbReference type="Pfam" id="PF00248"/>
    </source>
</evidence>
<gene>
    <name evidence="3" type="ORF">OEIGOIKO_07558</name>
</gene>
<dbReference type="InterPro" id="IPR023210">
    <property type="entry name" value="NADP_OxRdtase_dom"/>
</dbReference>
<reference evidence="3 4" key="1">
    <citation type="submission" date="2018-11" db="EMBL/GenBank/DDBJ databases">
        <title>Whole genome sequence of Streptomyces chrestomyceticus NBRC 13444(T).</title>
        <authorList>
            <person name="Komaki H."/>
            <person name="Tamura T."/>
        </authorList>
    </citation>
    <scope>NUCLEOTIDE SEQUENCE [LARGE SCALE GENOMIC DNA]</scope>
    <source>
        <strain evidence="3 4">NBRC 13444</strain>
    </source>
</reference>
<dbReference type="Gene3D" id="3.20.20.100">
    <property type="entry name" value="NADP-dependent oxidoreductase domain"/>
    <property type="match status" value="1"/>
</dbReference>
<keyword evidence="1" id="KW-0560">Oxidoreductase</keyword>
<name>A0A7U9L275_9ACTN</name>
<dbReference type="SUPFAM" id="SSF51430">
    <property type="entry name" value="NAD(P)-linked oxidoreductase"/>
    <property type="match status" value="1"/>
</dbReference>
<dbReference type="EMBL" id="BHZC01000001">
    <property type="protein sequence ID" value="GCD39702.1"/>
    <property type="molecule type" value="Genomic_DNA"/>
</dbReference>
<protein>
    <submittedName>
        <fullName evidence="3">Oxidoreductase</fullName>
    </submittedName>
</protein>
<proteinExistence type="predicted"/>
<evidence type="ECO:0000313" key="4">
    <source>
        <dbReference type="Proteomes" id="UP000287830"/>
    </source>
</evidence>
<dbReference type="GO" id="GO:0016491">
    <property type="term" value="F:oxidoreductase activity"/>
    <property type="evidence" value="ECO:0007669"/>
    <property type="project" value="UniProtKB-KW"/>
</dbReference>
<dbReference type="AlphaFoldDB" id="A0A7U9L275"/>
<dbReference type="PANTHER" id="PTHR43625">
    <property type="entry name" value="AFLATOXIN B1 ALDEHYDE REDUCTASE"/>
    <property type="match status" value="1"/>
</dbReference>
<dbReference type="Proteomes" id="UP000287830">
    <property type="component" value="Unassembled WGS sequence"/>
</dbReference>
<dbReference type="PANTHER" id="PTHR43625:SF40">
    <property type="entry name" value="ALDO-KETO REDUCTASE YAKC [NADP(+)]"/>
    <property type="match status" value="1"/>
</dbReference>
<feature type="domain" description="NADP-dependent oxidoreductase" evidence="2">
    <location>
        <begin position="119"/>
        <end position="409"/>
    </location>
</feature>
<dbReference type="GO" id="GO:0005737">
    <property type="term" value="C:cytoplasm"/>
    <property type="evidence" value="ECO:0007669"/>
    <property type="project" value="TreeGrafter"/>
</dbReference>
<dbReference type="InterPro" id="IPR050791">
    <property type="entry name" value="Aldo-Keto_reductase"/>
</dbReference>
<dbReference type="CDD" id="cd19076">
    <property type="entry name" value="AKR_AKR13A_13D"/>
    <property type="match status" value="1"/>
</dbReference>
<comment type="caution">
    <text evidence="3">The sequence shown here is derived from an EMBL/GenBank/DDBJ whole genome shotgun (WGS) entry which is preliminary data.</text>
</comment>
<sequence>MFRSRVLQSDFAILSLILLGTGTVAGPLHPLVKTAGKYAVSGPCGDLLSVDCFTLTRSRRACPAGGGRSSGLTSRALQVLASQAFVSLRGTARSAGQEEYPRMITRTTLGSPGLPVSAMGLGCMGMSESYGASDWDGGMATIDRALELGITFLDTSDSYGTGHNEVLVGRAVHGRRDQVQLATKFGIDRSAGDRARRIRGARDYVLRSCDASLLRLGVEVIDLYYAHRPPQDVEIEETVGAMAELVEAGKVRHLGLSEVDGELLRRAHAVHPITAVQSEYSLWTRDVEAITPVMAELGVGLVPYSPLGRGFLTGTLDRSTLGEKDFRRTNPRFTGEAGEANEKITQTVREVADRLGATPAQVALAWVYAQTERLGVAVATIPGTRSPARLEQNAAALELTLDAEALAALGPLSDQVTGERYTPAHTAEVARG</sequence>
<organism evidence="3 4">
    <name type="scientific">Streptomyces chrestomyceticus JCM 4735</name>
    <dbReference type="NCBI Taxonomy" id="1306181"/>
    <lineage>
        <taxon>Bacteria</taxon>
        <taxon>Bacillati</taxon>
        <taxon>Actinomycetota</taxon>
        <taxon>Actinomycetes</taxon>
        <taxon>Kitasatosporales</taxon>
        <taxon>Streptomycetaceae</taxon>
        <taxon>Streptomyces</taxon>
    </lineage>
</organism>
<dbReference type="Pfam" id="PF00248">
    <property type="entry name" value="Aldo_ket_red"/>
    <property type="match status" value="1"/>
</dbReference>